<dbReference type="PANTHER" id="PTHR22916">
    <property type="entry name" value="GLYCOSYLTRANSFERASE"/>
    <property type="match status" value="1"/>
</dbReference>
<dbReference type="PANTHER" id="PTHR22916:SF3">
    <property type="entry name" value="UDP-GLCNAC:BETAGAL BETA-1,3-N-ACETYLGLUCOSAMINYLTRANSFERASE-LIKE PROTEIN 1"/>
    <property type="match status" value="1"/>
</dbReference>
<accession>A0A7X9P316</accession>
<dbReference type="EMBL" id="JABANE010000023">
    <property type="protein sequence ID" value="NME68420.1"/>
    <property type="molecule type" value="Genomic_DNA"/>
</dbReference>
<dbReference type="InterPro" id="IPR029044">
    <property type="entry name" value="Nucleotide-diphossugar_trans"/>
</dbReference>
<gene>
    <name evidence="2" type="ORF">HHU12_10665</name>
</gene>
<evidence type="ECO:0000313" key="3">
    <source>
        <dbReference type="Proteomes" id="UP000576082"/>
    </source>
</evidence>
<dbReference type="GO" id="GO:0016758">
    <property type="term" value="F:hexosyltransferase activity"/>
    <property type="evidence" value="ECO:0007669"/>
    <property type="project" value="UniProtKB-ARBA"/>
</dbReference>
<dbReference type="Gene3D" id="3.90.550.10">
    <property type="entry name" value="Spore Coat Polysaccharide Biosynthesis Protein SpsA, Chain A"/>
    <property type="match status" value="1"/>
</dbReference>
<dbReference type="Pfam" id="PF00535">
    <property type="entry name" value="Glycos_transf_2"/>
    <property type="match status" value="1"/>
</dbReference>
<protein>
    <submittedName>
        <fullName evidence="2">Glycosyltransferase family 2 protein</fullName>
    </submittedName>
</protein>
<evidence type="ECO:0000313" key="2">
    <source>
        <dbReference type="EMBL" id="NME68420.1"/>
    </source>
</evidence>
<evidence type="ECO:0000259" key="1">
    <source>
        <dbReference type="Pfam" id="PF00535"/>
    </source>
</evidence>
<dbReference type="SUPFAM" id="SSF53448">
    <property type="entry name" value="Nucleotide-diphospho-sugar transferases"/>
    <property type="match status" value="1"/>
</dbReference>
<reference evidence="2 3" key="1">
    <citation type="submission" date="2020-04" db="EMBL/GenBank/DDBJ databases">
        <title>Flammeovirga sp. SR4, a novel species isolated from seawater.</title>
        <authorList>
            <person name="Wang X."/>
        </authorList>
    </citation>
    <scope>NUCLEOTIDE SEQUENCE [LARGE SCALE GENOMIC DNA]</scope>
    <source>
        <strain evidence="2 3">ATCC 23126</strain>
    </source>
</reference>
<dbReference type="RefSeq" id="WP_169656722.1">
    <property type="nucleotide sequence ID" value="NZ_JABANE010000023.1"/>
</dbReference>
<comment type="caution">
    <text evidence="2">The sequence shown here is derived from an EMBL/GenBank/DDBJ whole genome shotgun (WGS) entry which is preliminary data.</text>
</comment>
<feature type="domain" description="Glycosyltransferase 2-like" evidence="1">
    <location>
        <begin position="4"/>
        <end position="131"/>
    </location>
</feature>
<sequence>MKVSIITPVFNSEAFLDDYFHSLLHQSYKDIEIICVDDGSTDKSVAKLYEYRKEYPKIIKVIRQEHEGVSQARNKGLDAMSGDYYCFLDSDDWLSENAIELAVQQLNREDIDASLFTLNYIYPQSPDKNFRLPKKYNQLFSASEMFSNTLDWSVSATGVYKSEFKEFSYALSPIATSYDDEFLTRRMVLKMKNFKINNGIYFYRQNESSVTNSLSMSSLGQFKLQYKTKGLLQKRGIYEEHAFKFEKQSLLIFGSFFRRFYLKRKELSENESKFIEKSIHSYKHFINKKILIQHLNLLNNKERLILAFLFLPFAIQKPIMKWSVMKK</sequence>
<dbReference type="AlphaFoldDB" id="A0A7X9P316"/>
<dbReference type="InterPro" id="IPR001173">
    <property type="entry name" value="Glyco_trans_2-like"/>
</dbReference>
<keyword evidence="2" id="KW-0808">Transferase</keyword>
<name>A0A7X9P316_9BACT</name>
<dbReference type="CDD" id="cd00761">
    <property type="entry name" value="Glyco_tranf_GTA_type"/>
    <property type="match status" value="1"/>
</dbReference>
<proteinExistence type="predicted"/>
<keyword evidence="3" id="KW-1185">Reference proteome</keyword>
<dbReference type="Proteomes" id="UP000576082">
    <property type="component" value="Unassembled WGS sequence"/>
</dbReference>
<organism evidence="2 3">
    <name type="scientific">Flammeovirga aprica JL-4</name>
    <dbReference type="NCBI Taxonomy" id="694437"/>
    <lineage>
        <taxon>Bacteria</taxon>
        <taxon>Pseudomonadati</taxon>
        <taxon>Bacteroidota</taxon>
        <taxon>Cytophagia</taxon>
        <taxon>Cytophagales</taxon>
        <taxon>Flammeovirgaceae</taxon>
        <taxon>Flammeovirga</taxon>
    </lineage>
</organism>